<evidence type="ECO:0000256" key="2">
    <source>
        <dbReference type="ARBA" id="ARBA00005988"/>
    </source>
</evidence>
<keyword evidence="7" id="KW-0378">Hydrolase</keyword>
<dbReference type="InterPro" id="IPR000834">
    <property type="entry name" value="Peptidase_M14"/>
</dbReference>
<keyword evidence="7" id="KW-0121">Carboxypeptidase</keyword>
<dbReference type="Pfam" id="PF00246">
    <property type="entry name" value="Peptidase_M14"/>
    <property type="match status" value="1"/>
</dbReference>
<feature type="region of interest" description="Disordered" evidence="4">
    <location>
        <begin position="767"/>
        <end position="799"/>
    </location>
</feature>
<feature type="region of interest" description="Disordered" evidence="4">
    <location>
        <begin position="728"/>
        <end position="753"/>
    </location>
</feature>
<dbReference type="GO" id="GO:0004181">
    <property type="term" value="F:metallocarboxypeptidase activity"/>
    <property type="evidence" value="ECO:0007669"/>
    <property type="project" value="InterPro"/>
</dbReference>
<accession>A0A6J0BRY7</accession>
<dbReference type="FunCoup" id="A0A6J0BRY7">
    <property type="interactions" value="161"/>
</dbReference>
<keyword evidence="6" id="KW-1185">Reference proteome</keyword>
<dbReference type="OrthoDB" id="10253041at2759"/>
<evidence type="ECO:0000256" key="3">
    <source>
        <dbReference type="PROSITE-ProRule" id="PRU01379"/>
    </source>
</evidence>
<evidence type="ECO:0000313" key="6">
    <source>
        <dbReference type="Proteomes" id="UP000829291"/>
    </source>
</evidence>
<dbReference type="PANTHER" id="PTHR12756:SF45">
    <property type="entry name" value="CYTOSOLIC CARBOXYPEPTIDASE NNA1"/>
    <property type="match status" value="1"/>
</dbReference>
<proteinExistence type="inferred from homology"/>
<dbReference type="InterPro" id="IPR040626">
    <property type="entry name" value="Pepdidase_M14_N"/>
</dbReference>
<name>A0A6J0BRY7_NEOLC</name>
<dbReference type="PANTHER" id="PTHR12756">
    <property type="entry name" value="CYTOSOLIC CARBOXYPEPTIDASE"/>
    <property type="match status" value="1"/>
</dbReference>
<dbReference type="Proteomes" id="UP000829291">
    <property type="component" value="Chromosome 6"/>
</dbReference>
<feature type="active site" description="Proton donor/acceptor" evidence="3">
    <location>
        <position position="545"/>
    </location>
</feature>
<gene>
    <name evidence="7" type="primary">LOC107222409</name>
</gene>
<feature type="compositionally biased region" description="Basic residues" evidence="4">
    <location>
        <begin position="1012"/>
        <end position="1021"/>
    </location>
</feature>
<evidence type="ECO:0000313" key="7">
    <source>
        <dbReference type="RefSeq" id="XP_015517255.2"/>
    </source>
</evidence>
<dbReference type="CDD" id="cd06907">
    <property type="entry name" value="M14_AGBL2-3_like"/>
    <property type="match status" value="1"/>
</dbReference>
<sequence length="1040" mass="118117">MDFAVNSRVKELQAALFPIHPIPNSYITSQCLQGRLGITRRDIETALNLSASVARYRDSKEAFPTIPDAHSGIDGITQEARWPTECQVIQERIRHIEYFPATPEPYYVPSGKEPKPKPIGEESGTVIFRYCPMSATNYFSRSCIGGTIFIQEPITSASNTNLNCLDNSVANNFANCNSDLKFESRFESGNLGKVIKITDTYYQLHLRKDLYTQRHMQWYYFRISNTKSRTIYRLSIVNFCKEDSLYNEGLKPLLYSTKDASLHAVGWRRCGDNITYYKNDSSDEEKEKHTLTFNLSFPHDQDTVYLAHCYPYTYTDLQEYLGSIINDPAKTKYTKLRLLCRSLAGNNVYYLTITAPMFNDDGRKKKGVVITARVHPGETPSSWMMKGIIDFLTGDSNQAKELRERFIFKLVPMLNPDGVIVGNNRCSLSGKDLNRQYRTVMRESYPSVWHTKLMIRRLMEECGIAIYCDLHAHSRRHNIFIYGCESKRGGSGGKLSEQVFPLMLHKNAADKFSFENCKFHIEKGKEGTGRVVVWLMGVQNSYTMEASLSGSKIGSRADTHFSTQDYEQIGKAFCETLLDFSDEDPTKERLRNKILARLMKEGSSADEPTNINLTDYSSDEGDTSDSSSQDDRRERADEESKRDTDDSYPYLSVPPPSPILPRAKGNGKIRNGARKKFLEKNSQVKKKILTQRAVMDVPITDPGSDLYDVSESGDEYYLESSIATSRLPQESRSNLMERSDISEKDEDYRKDSRKDYLPLPSIIRPHSLSLGEELPPAKTTHKSRQQPRYLPQPKTSRHLSPIFSKHQDVQIKMASLRQQLWTGVPMRSQYKEDRGNPFIQSSNGWGASSLALAYQTDSETLLKSCSKKLEALDYTQKTNGESRKVKKKLLKKQAKVINILPIHVDEEEVPKPIKKKRTRLRRQKTVNMNTIGAESNAISTRADKIDSLRLFGIAKLPKPEAKHKSESKRKFRKGGLVVTAATSMPKTKQKLMIDPTTDSSSSDEVQLSVRPRTAKKKKKSLVKKKRVLSASVMLGAMAVK</sequence>
<dbReference type="SUPFAM" id="SSF53187">
    <property type="entry name" value="Zn-dependent exopeptidases"/>
    <property type="match status" value="1"/>
</dbReference>
<comment type="cofactor">
    <cofactor evidence="1">
        <name>Zn(2+)</name>
        <dbReference type="ChEBI" id="CHEBI:29105"/>
    </cofactor>
</comment>
<feature type="compositionally biased region" description="Basic and acidic residues" evidence="4">
    <location>
        <begin position="735"/>
        <end position="753"/>
    </location>
</feature>
<dbReference type="InParanoid" id="A0A6J0BRY7"/>
<dbReference type="InterPro" id="IPR050821">
    <property type="entry name" value="Cytosolic_carboxypeptidase"/>
</dbReference>
<dbReference type="PROSITE" id="PS52035">
    <property type="entry name" value="PEPTIDASE_M14"/>
    <property type="match status" value="1"/>
</dbReference>
<feature type="compositionally biased region" description="Basic residues" evidence="4">
    <location>
        <begin position="665"/>
        <end position="675"/>
    </location>
</feature>
<dbReference type="KEGG" id="nlo:107222409"/>
<organism evidence="7">
    <name type="scientific">Neodiprion lecontei</name>
    <name type="common">Redheaded pine sawfly</name>
    <dbReference type="NCBI Taxonomy" id="441921"/>
    <lineage>
        <taxon>Eukaryota</taxon>
        <taxon>Metazoa</taxon>
        <taxon>Ecdysozoa</taxon>
        <taxon>Arthropoda</taxon>
        <taxon>Hexapoda</taxon>
        <taxon>Insecta</taxon>
        <taxon>Pterygota</taxon>
        <taxon>Neoptera</taxon>
        <taxon>Endopterygota</taxon>
        <taxon>Hymenoptera</taxon>
        <taxon>Tenthredinoidea</taxon>
        <taxon>Diprionidae</taxon>
        <taxon>Diprioninae</taxon>
        <taxon>Neodiprion</taxon>
    </lineage>
</organism>
<feature type="domain" description="Peptidase M14" evidence="5">
    <location>
        <begin position="310"/>
        <end position="581"/>
    </location>
</feature>
<feature type="compositionally biased region" description="Basic and acidic residues" evidence="4">
    <location>
        <begin position="629"/>
        <end position="645"/>
    </location>
</feature>
<comment type="similarity">
    <text evidence="2 3">Belongs to the peptidase M14 family.</text>
</comment>
<dbReference type="Gene3D" id="2.60.40.3120">
    <property type="match status" value="1"/>
</dbReference>
<dbReference type="Pfam" id="PF18027">
    <property type="entry name" value="Pepdidase_M14_N"/>
    <property type="match status" value="1"/>
</dbReference>
<dbReference type="GO" id="GO:0006508">
    <property type="term" value="P:proteolysis"/>
    <property type="evidence" value="ECO:0007669"/>
    <property type="project" value="UniProtKB-KW"/>
</dbReference>
<dbReference type="GO" id="GO:0008270">
    <property type="term" value="F:zinc ion binding"/>
    <property type="evidence" value="ECO:0007669"/>
    <property type="project" value="InterPro"/>
</dbReference>
<feature type="compositionally biased region" description="Polar residues" evidence="4">
    <location>
        <begin position="996"/>
        <end position="1005"/>
    </location>
</feature>
<reference evidence="7" key="1">
    <citation type="submission" date="2025-08" db="UniProtKB">
        <authorList>
            <consortium name="RefSeq"/>
        </authorList>
    </citation>
    <scope>IDENTIFICATION</scope>
    <source>
        <tissue evidence="7">Thorax and Abdomen</tissue>
    </source>
</reference>
<dbReference type="AlphaFoldDB" id="A0A6J0BRY7"/>
<evidence type="ECO:0000259" key="5">
    <source>
        <dbReference type="PROSITE" id="PS52035"/>
    </source>
</evidence>
<feature type="region of interest" description="Disordered" evidence="4">
    <location>
        <begin position="601"/>
        <end position="675"/>
    </location>
</feature>
<dbReference type="Gene3D" id="3.40.630.10">
    <property type="entry name" value="Zn peptidases"/>
    <property type="match status" value="1"/>
</dbReference>
<feature type="region of interest" description="Disordered" evidence="4">
    <location>
        <begin position="986"/>
        <end position="1021"/>
    </location>
</feature>
<evidence type="ECO:0000256" key="4">
    <source>
        <dbReference type="SAM" id="MobiDB-lite"/>
    </source>
</evidence>
<protein>
    <submittedName>
        <fullName evidence="7">Cytosolic carboxypeptidase 2</fullName>
    </submittedName>
</protein>
<evidence type="ECO:0000256" key="1">
    <source>
        <dbReference type="ARBA" id="ARBA00001947"/>
    </source>
</evidence>
<dbReference type="GeneID" id="107222409"/>
<dbReference type="RefSeq" id="XP_015517255.2">
    <property type="nucleotide sequence ID" value="XM_015661769.2"/>
</dbReference>
<keyword evidence="7" id="KW-0645">Protease</keyword>